<dbReference type="GO" id="GO:0003677">
    <property type="term" value="F:DNA binding"/>
    <property type="evidence" value="ECO:0007669"/>
    <property type="project" value="InterPro"/>
</dbReference>
<accession>A0A7J6HDD7</accession>
<organism evidence="4 5">
    <name type="scientific">Cannabis sativa</name>
    <name type="common">Hemp</name>
    <name type="synonym">Marijuana</name>
    <dbReference type="NCBI Taxonomy" id="3483"/>
    <lineage>
        <taxon>Eukaryota</taxon>
        <taxon>Viridiplantae</taxon>
        <taxon>Streptophyta</taxon>
        <taxon>Embryophyta</taxon>
        <taxon>Tracheophyta</taxon>
        <taxon>Spermatophyta</taxon>
        <taxon>Magnoliopsida</taxon>
        <taxon>eudicotyledons</taxon>
        <taxon>Gunneridae</taxon>
        <taxon>Pentapetalae</taxon>
        <taxon>rosids</taxon>
        <taxon>fabids</taxon>
        <taxon>Rosales</taxon>
        <taxon>Cannabaceae</taxon>
        <taxon>Cannabis</taxon>
    </lineage>
</organism>
<protein>
    <recommendedName>
        <fullName evidence="3">AB hydrolase-1 domain-containing protein</fullName>
    </recommendedName>
</protein>
<name>A0A7J6HDD7_CANSA</name>
<dbReference type="FunFam" id="3.40.50.1820:FF:000150">
    <property type="entry name" value="Alpha/beta fold hydrolase"/>
    <property type="match status" value="1"/>
</dbReference>
<dbReference type="InterPro" id="IPR008921">
    <property type="entry name" value="DNA_pol3_clamp-load_cplx_C"/>
</dbReference>
<keyword evidence="2" id="KW-0812">Transmembrane</keyword>
<feature type="region of interest" description="Disordered" evidence="1">
    <location>
        <begin position="535"/>
        <end position="569"/>
    </location>
</feature>
<evidence type="ECO:0000313" key="4">
    <source>
        <dbReference type="EMBL" id="KAF4393292.1"/>
    </source>
</evidence>
<dbReference type="InterPro" id="IPR000073">
    <property type="entry name" value="AB_hydrolase_1"/>
</dbReference>
<feature type="compositionally biased region" description="Basic and acidic residues" evidence="1">
    <location>
        <begin position="433"/>
        <end position="451"/>
    </location>
</feature>
<dbReference type="SUPFAM" id="SSF53474">
    <property type="entry name" value="alpha/beta-Hydrolases"/>
    <property type="match status" value="1"/>
</dbReference>
<feature type="region of interest" description="Disordered" evidence="1">
    <location>
        <begin position="469"/>
        <end position="493"/>
    </location>
</feature>
<feature type="region of interest" description="Disordered" evidence="1">
    <location>
        <begin position="421"/>
        <end position="452"/>
    </location>
</feature>
<feature type="compositionally biased region" description="Low complexity" evidence="1">
    <location>
        <begin position="659"/>
        <end position="671"/>
    </location>
</feature>
<evidence type="ECO:0000256" key="2">
    <source>
        <dbReference type="SAM" id="Phobius"/>
    </source>
</evidence>
<dbReference type="PANTHER" id="PTHR46438:SF2">
    <property type="entry name" value="ALPHA_BETA-HYDROLASES SUPERFAMILY PROTEIN"/>
    <property type="match status" value="1"/>
</dbReference>
<feature type="domain" description="AB hydrolase-1" evidence="3">
    <location>
        <begin position="156"/>
        <end position="404"/>
    </location>
</feature>
<dbReference type="AlphaFoldDB" id="A0A7J6HDD7"/>
<dbReference type="Pfam" id="PF00561">
    <property type="entry name" value="Abhydrolase_1"/>
    <property type="match status" value="1"/>
</dbReference>
<gene>
    <name evidence="4" type="ORF">G4B88_002026</name>
</gene>
<dbReference type="SUPFAM" id="SSF52540">
    <property type="entry name" value="P-loop containing nucleoside triphosphate hydrolases"/>
    <property type="match status" value="1"/>
</dbReference>
<dbReference type="SUPFAM" id="SSF48019">
    <property type="entry name" value="post-AAA+ oligomerization domain-like"/>
    <property type="match status" value="1"/>
</dbReference>
<dbReference type="Proteomes" id="UP000583929">
    <property type="component" value="Unassembled WGS sequence"/>
</dbReference>
<dbReference type="Gene3D" id="3.40.50.1820">
    <property type="entry name" value="alpha/beta hydrolase"/>
    <property type="match status" value="1"/>
</dbReference>
<dbReference type="PANTHER" id="PTHR46438">
    <property type="entry name" value="ALPHA/BETA-HYDROLASES SUPERFAMILY PROTEIN"/>
    <property type="match status" value="1"/>
</dbReference>
<feature type="non-terminal residue" evidence="4">
    <location>
        <position position="1"/>
    </location>
</feature>
<dbReference type="InterPro" id="IPR027417">
    <property type="entry name" value="P-loop_NTPase"/>
</dbReference>
<dbReference type="Gene3D" id="1.10.8.60">
    <property type="match status" value="1"/>
</dbReference>
<keyword evidence="5" id="KW-1185">Reference proteome</keyword>
<dbReference type="Pfam" id="PF21960">
    <property type="entry name" value="RCF1-5-like_lid"/>
    <property type="match status" value="1"/>
</dbReference>
<dbReference type="GO" id="GO:0006260">
    <property type="term" value="P:DNA replication"/>
    <property type="evidence" value="ECO:0007669"/>
    <property type="project" value="InterPro"/>
</dbReference>
<dbReference type="FunFam" id="1.10.8.60:FF:000030">
    <property type="entry name" value="replication factor C subunit 3"/>
    <property type="match status" value="1"/>
</dbReference>
<dbReference type="Gene3D" id="3.40.50.300">
    <property type="entry name" value="P-loop containing nucleotide triphosphate hydrolases"/>
    <property type="match status" value="2"/>
</dbReference>
<comment type="caution">
    <text evidence="4">The sequence shown here is derived from an EMBL/GenBank/DDBJ whole genome shotgun (WGS) entry which is preliminary data.</text>
</comment>
<dbReference type="GO" id="GO:0009507">
    <property type="term" value="C:chloroplast"/>
    <property type="evidence" value="ECO:0007669"/>
    <property type="project" value="TreeGrafter"/>
</dbReference>
<proteinExistence type="predicted"/>
<feature type="region of interest" description="Disordered" evidence="1">
    <location>
        <begin position="654"/>
        <end position="706"/>
    </location>
</feature>
<dbReference type="InterPro" id="IPR029058">
    <property type="entry name" value="AB_hydrolase_fold"/>
</dbReference>
<keyword evidence="2" id="KW-1133">Transmembrane helix</keyword>
<reference evidence="4 5" key="1">
    <citation type="journal article" date="2020" name="bioRxiv">
        <title>Sequence and annotation of 42 cannabis genomes reveals extensive copy number variation in cannabinoid synthesis and pathogen resistance genes.</title>
        <authorList>
            <person name="Mckernan K.J."/>
            <person name="Helbert Y."/>
            <person name="Kane L.T."/>
            <person name="Ebling H."/>
            <person name="Zhang L."/>
            <person name="Liu B."/>
            <person name="Eaton Z."/>
            <person name="Mclaughlin S."/>
            <person name="Kingan S."/>
            <person name="Baybayan P."/>
            <person name="Concepcion G."/>
            <person name="Jordan M."/>
            <person name="Riva A."/>
            <person name="Barbazuk W."/>
            <person name="Harkins T."/>
        </authorList>
    </citation>
    <scope>NUCLEOTIDE SEQUENCE [LARGE SCALE GENOMIC DNA]</scope>
    <source>
        <strain evidence="5">cv. Jamaican Lion 4</strain>
        <tissue evidence="4">Leaf</tissue>
    </source>
</reference>
<sequence>KDWKGLKGFGSEGNVDDRHMGETESLGWASFANRRCRLRDQSALIIIAVVWLQTMSSSCAVSTPLRTELFNSIGSSNRLIISPSRTFQHNRSKCEMSRRGFAFKGIVASGVSVMGSSLAADPAKGVERLEFKPEGYNFWTWKGRKIHYVVQGEGSPVVLIHGFGASAYHWRYNIPELAKKHKVYAIDLLGFGWSEKAIIEYDAMVWKDQVVDFLKEIVKEPAVLVGNSLGGFTALVSAAGLPEQVIGVALLNSAGQFGNPNSETNKTEESTFQKVLLKPLKEVFQRLVLGFLFWQAKQPSRVLSVLKSVYVNNTNVDDYLVESITMPAADPNAGEVYYRLMSRFMVNQTQYTLDSVLSKLSCPLLLLWGDLDPWVGPAKAIRIKEFYPNSSLVSLQAGHCPHDEVPELVNKALLEWRSGYEPSDTETDFNESPWREHNKPKDEEDHLEFVKPRNNISPLKLSRRHSSRYEFGAAEKRRQHNSKSPYKPSRREEQVLDLEHNLDKDDDDDELFMYPYRKQTNKVVEVNKKPIYMSKRSVSAPRVRQRDKERTISPFSKPRQAPPPPPPDQAKVVVAPSIGEINERVGYAKLHTANFESTDSISPGDIFFSREWNVLALPKKKGGSGNHFCPKPKIVSQRSDSVPHLRRANNNVIDHHNKSSSTTIFTTSSASRPGRNGKFSSESSKLSDVSEKTTESMKNFTANRKKKHQKEKETWFGCMKKGPCRTSKSPDKTPRTTFNETLFIERAYVVSDEICPHILLKGPSGSGKKALAMALLRELYGDESWNILSDSVKEIVKDYTVAPEISIANLSSNYKVIVLYDVDKAADNTIQHLIKWIFDCYSHSCKLILCCEDDTEIIESVKSQCKTIKVNAPVTHEIMEVLIQIARKEEFDLSMEFAAKIGIKSKQNLRKAIMALEACKAHNYPFLEDQPIPLGWEEVVVEISAEILANSSSNMLFAIRGRFQKLLLEFVHPKLILQKLVEQFLKGIDANIKRELYYWHAYYVSSTSNYSKIFIFMIFQIQLALFFPFFVRLFLKLSSMASSFVAAGLRPEGSSSATIHAPPALAIQVIPNHIVSLTLRLDCNNLFY</sequence>
<dbReference type="Gene3D" id="1.20.272.10">
    <property type="match status" value="1"/>
</dbReference>
<dbReference type="EMBL" id="JAATIQ010000049">
    <property type="protein sequence ID" value="KAF4393292.1"/>
    <property type="molecule type" value="Genomic_DNA"/>
</dbReference>
<feature type="transmembrane region" description="Helical" evidence="2">
    <location>
        <begin position="1013"/>
        <end position="1035"/>
    </location>
</feature>
<evidence type="ECO:0000259" key="3">
    <source>
        <dbReference type="Pfam" id="PF00561"/>
    </source>
</evidence>
<dbReference type="PRINTS" id="PR00111">
    <property type="entry name" value="ABHYDROLASE"/>
</dbReference>
<keyword evidence="2" id="KW-0472">Membrane</keyword>
<evidence type="ECO:0000313" key="5">
    <source>
        <dbReference type="Proteomes" id="UP000583929"/>
    </source>
</evidence>
<evidence type="ECO:0000256" key="1">
    <source>
        <dbReference type="SAM" id="MobiDB-lite"/>
    </source>
</evidence>